<keyword evidence="2" id="KW-0547">Nucleotide-binding</keyword>
<evidence type="ECO:0000313" key="2">
    <source>
        <dbReference type="EMBL" id="MDT8999954.1"/>
    </source>
</evidence>
<proteinExistence type="predicted"/>
<gene>
    <name evidence="2" type="ORF">RQP53_11830</name>
</gene>
<dbReference type="Gene3D" id="1.25.40.10">
    <property type="entry name" value="Tetratricopeptide repeat domain"/>
    <property type="match status" value="1"/>
</dbReference>
<dbReference type="InterPro" id="IPR019734">
    <property type="entry name" value="TPR_rpt"/>
</dbReference>
<dbReference type="InterPro" id="IPR011990">
    <property type="entry name" value="TPR-like_helical_dom_sf"/>
</dbReference>
<dbReference type="Pfam" id="PF20703">
    <property type="entry name" value="nSTAND1"/>
    <property type="match status" value="1"/>
</dbReference>
<keyword evidence="2" id="KW-0067">ATP-binding</keyword>
<dbReference type="SUPFAM" id="SSF52540">
    <property type="entry name" value="P-loop containing nucleoside triphosphate hydrolases"/>
    <property type="match status" value="1"/>
</dbReference>
<dbReference type="EMBL" id="JAVXZY010000004">
    <property type="protein sequence ID" value="MDT8999954.1"/>
    <property type="molecule type" value="Genomic_DNA"/>
</dbReference>
<dbReference type="InterPro" id="IPR049052">
    <property type="entry name" value="nSTAND1"/>
</dbReference>
<accession>A0ABU3PBL8</accession>
<evidence type="ECO:0000259" key="1">
    <source>
        <dbReference type="Pfam" id="PF20703"/>
    </source>
</evidence>
<keyword evidence="3" id="KW-1185">Reference proteome</keyword>
<name>A0ABU3PBL8_9BURK</name>
<dbReference type="GO" id="GO:0005524">
    <property type="term" value="F:ATP binding"/>
    <property type="evidence" value="ECO:0007669"/>
    <property type="project" value="UniProtKB-KW"/>
</dbReference>
<dbReference type="SMART" id="SM00028">
    <property type="entry name" value="TPR"/>
    <property type="match status" value="3"/>
</dbReference>
<sequence>MQRQHGLVLVLGPSGSGKTSLVSAGLVPALRRAALDGRWRLVSDTQLDLADLGSDPAGEAAADQAPCAFTLGLAAALLDWETAAGEALLCGFNAHDLARALRDTPQTVLAELRAALQGEAGTAASEHGLVLLFVDRLEALFRSPLAEAQQREAALRLLQTLAESGLVLVVAACRNDYYPQLAEHAWLMRDKAQGGHLDLAPPSAAEIAQMVRLPARAAGLSFGVDPATHQRLDDLLCDAAAASPDALPLLQYTLEQLYQQRSPHGELSFAAYQVLGGGAGGLEGVIAEQAEQLIRGLTLVQQAALPHVLALLVLVGEDEASPVGGRRALWSELREPAERELVQALVDARLLVSERSSEAAQDEPGFRVAHEALLRRWPRVTEWIAEHRQHLQARARLRQQVQRWTQGARAAEFLWPRGRQLQDALALRQRGLLALSEPELAFLNSCERRAAWSGRLKGAAVAALAGLTLLAGGMAWRAQQAEGVARQRSAQADDLLGYLLGELADKLRPIGRLELLHSVAGKALTHLGAQPVDGFGSNAALLQRGKALNVISEVRFARGDLPGVREASEQALSLIGNSVPLKDAASEYERQMVLGAAAFWRGQADYSIGDFDAASKALRQYLTAAERMQALRPDAFESLTELSYALNSLGSTDLARGELMMAATAFQRSASLKRQAVQLKPSDLTVKADLADTLSWLVSTQERRGEFVDALRVGQQRIALEAEIQALAPNDLKWQHSMAIAHLMQGRLYKDLGRFAEAAVHLKRAVVLSTRLVESQPDQLSWQDTHFVSRLESLEIEPMTARQRLSELSMLEKSCREVFSKTMDRLHTVRLVAKIHLLRAQQFVSLGDHGAEKETLEALAAHLVQASAKMADLFEIGWPQALVRLRLAELLRTEGRIEESVALCRQAKASVPPQLLRQSVQWTQVFERSAECLDETELARGAANWLKEVATRQATKLRDFSVN</sequence>
<dbReference type="InterPro" id="IPR027417">
    <property type="entry name" value="P-loop_NTPase"/>
</dbReference>
<protein>
    <submittedName>
        <fullName evidence="2">ATP-binding protein</fullName>
    </submittedName>
</protein>
<evidence type="ECO:0000313" key="3">
    <source>
        <dbReference type="Proteomes" id="UP001246372"/>
    </source>
</evidence>
<comment type="caution">
    <text evidence="2">The sequence shown here is derived from an EMBL/GenBank/DDBJ whole genome shotgun (WGS) entry which is preliminary data.</text>
</comment>
<organism evidence="2 3">
    <name type="scientific">Roseateles aquae</name>
    <dbReference type="NCBI Taxonomy" id="3077235"/>
    <lineage>
        <taxon>Bacteria</taxon>
        <taxon>Pseudomonadati</taxon>
        <taxon>Pseudomonadota</taxon>
        <taxon>Betaproteobacteria</taxon>
        <taxon>Burkholderiales</taxon>
        <taxon>Sphaerotilaceae</taxon>
        <taxon>Roseateles</taxon>
    </lineage>
</organism>
<reference evidence="2" key="1">
    <citation type="submission" date="2023-09" db="EMBL/GenBank/DDBJ databases">
        <title>Paucibacter sp. APW11 Genome sequencing and assembly.</title>
        <authorList>
            <person name="Kim I."/>
        </authorList>
    </citation>
    <scope>NUCLEOTIDE SEQUENCE</scope>
    <source>
        <strain evidence="2">APW11</strain>
    </source>
</reference>
<feature type="domain" description="Novel STAND NTPase 1" evidence="1">
    <location>
        <begin position="4"/>
        <end position="410"/>
    </location>
</feature>
<dbReference type="Gene3D" id="3.40.50.300">
    <property type="entry name" value="P-loop containing nucleotide triphosphate hydrolases"/>
    <property type="match status" value="1"/>
</dbReference>
<dbReference type="Proteomes" id="UP001246372">
    <property type="component" value="Unassembled WGS sequence"/>
</dbReference>
<dbReference type="SUPFAM" id="SSF48452">
    <property type="entry name" value="TPR-like"/>
    <property type="match status" value="1"/>
</dbReference>